<dbReference type="Proteomes" id="UP001551584">
    <property type="component" value="Unassembled WGS sequence"/>
</dbReference>
<dbReference type="Pfam" id="PF19054">
    <property type="entry name" value="DUF5753"/>
    <property type="match status" value="1"/>
</dbReference>
<dbReference type="Gene3D" id="1.10.260.40">
    <property type="entry name" value="lambda repressor-like DNA-binding domains"/>
    <property type="match status" value="1"/>
</dbReference>
<protein>
    <submittedName>
        <fullName evidence="2">Helix-turn-helix transcriptional regulator</fullName>
    </submittedName>
</protein>
<dbReference type="PROSITE" id="PS50943">
    <property type="entry name" value="HTH_CROC1"/>
    <property type="match status" value="1"/>
</dbReference>
<dbReference type="SUPFAM" id="SSF47413">
    <property type="entry name" value="lambda repressor-like DNA-binding domains"/>
    <property type="match status" value="1"/>
</dbReference>
<feature type="domain" description="HTH cro/C1-type" evidence="1">
    <location>
        <begin position="28"/>
        <end position="76"/>
    </location>
</feature>
<sequence length="281" mass="31386">MTQIPEQTVARRSEDPADELLRSFGRQIKILRERAGHTQAALGQLLGYSEAQIAAIEQGRRIARPDTIDQLDQLLDAGGMLLAMKRPVALTRYPAFFRDAARIEEEAVEFHAYAALAIPGLLQTEGYARTMFTVRRPRRSEAEIEQMVTARMARHKIFERLPAPTLSFLIEESVLQRPYGGVGVLREQLEHLRLMGENPSVEIQVMLTRSEDHAGADGPFTLMTPAGGEQVAYVESQGSGQVITDRETVRMMAVRYGILRAQALSPAQSLRHIEKLLQGEL</sequence>
<dbReference type="RefSeq" id="WP_166021204.1">
    <property type="nucleotide sequence ID" value="NZ_JBEZNA010000057.1"/>
</dbReference>
<organism evidence="2 3">
    <name type="scientific">Streptomyces chilikensis</name>
    <dbReference type="NCBI Taxonomy" id="1194079"/>
    <lineage>
        <taxon>Bacteria</taxon>
        <taxon>Bacillati</taxon>
        <taxon>Actinomycetota</taxon>
        <taxon>Actinomycetes</taxon>
        <taxon>Kitasatosporales</taxon>
        <taxon>Streptomycetaceae</taxon>
        <taxon>Streptomyces</taxon>
    </lineage>
</organism>
<name>A0ABV3EUE1_9ACTN</name>
<accession>A0ABV3EUE1</accession>
<evidence type="ECO:0000313" key="3">
    <source>
        <dbReference type="Proteomes" id="UP001551584"/>
    </source>
</evidence>
<dbReference type="Pfam" id="PF13560">
    <property type="entry name" value="HTH_31"/>
    <property type="match status" value="1"/>
</dbReference>
<dbReference type="CDD" id="cd00093">
    <property type="entry name" value="HTH_XRE"/>
    <property type="match status" value="1"/>
</dbReference>
<dbReference type="InterPro" id="IPR043917">
    <property type="entry name" value="DUF5753"/>
</dbReference>
<gene>
    <name evidence="2" type="ORF">AB0D95_21645</name>
</gene>
<comment type="caution">
    <text evidence="2">The sequence shown here is derived from an EMBL/GenBank/DDBJ whole genome shotgun (WGS) entry which is preliminary data.</text>
</comment>
<evidence type="ECO:0000259" key="1">
    <source>
        <dbReference type="PROSITE" id="PS50943"/>
    </source>
</evidence>
<evidence type="ECO:0000313" key="2">
    <source>
        <dbReference type="EMBL" id="MEU9579842.1"/>
    </source>
</evidence>
<proteinExistence type="predicted"/>
<keyword evidence="3" id="KW-1185">Reference proteome</keyword>
<dbReference type="InterPro" id="IPR001387">
    <property type="entry name" value="Cro/C1-type_HTH"/>
</dbReference>
<reference evidence="2 3" key="1">
    <citation type="submission" date="2024-06" db="EMBL/GenBank/DDBJ databases">
        <title>The Natural Products Discovery Center: Release of the First 8490 Sequenced Strains for Exploring Actinobacteria Biosynthetic Diversity.</title>
        <authorList>
            <person name="Kalkreuter E."/>
            <person name="Kautsar S.A."/>
            <person name="Yang D."/>
            <person name="Bader C.D."/>
            <person name="Teijaro C.N."/>
            <person name="Fluegel L."/>
            <person name="Davis C.M."/>
            <person name="Simpson J.R."/>
            <person name="Lauterbach L."/>
            <person name="Steele A.D."/>
            <person name="Gui C."/>
            <person name="Meng S."/>
            <person name="Li G."/>
            <person name="Viehrig K."/>
            <person name="Ye F."/>
            <person name="Su P."/>
            <person name="Kiefer A.F."/>
            <person name="Nichols A."/>
            <person name="Cepeda A.J."/>
            <person name="Yan W."/>
            <person name="Fan B."/>
            <person name="Jiang Y."/>
            <person name="Adhikari A."/>
            <person name="Zheng C.-J."/>
            <person name="Schuster L."/>
            <person name="Cowan T.M."/>
            <person name="Smanski M.J."/>
            <person name="Chevrette M.G."/>
            <person name="De Carvalho L.P.S."/>
            <person name="Shen B."/>
        </authorList>
    </citation>
    <scope>NUCLEOTIDE SEQUENCE [LARGE SCALE GENOMIC DNA]</scope>
    <source>
        <strain evidence="2 3">NPDC048117</strain>
    </source>
</reference>
<dbReference type="SMART" id="SM00530">
    <property type="entry name" value="HTH_XRE"/>
    <property type="match status" value="1"/>
</dbReference>
<dbReference type="EMBL" id="JBEZNA010000057">
    <property type="protein sequence ID" value="MEU9579842.1"/>
    <property type="molecule type" value="Genomic_DNA"/>
</dbReference>
<dbReference type="InterPro" id="IPR010982">
    <property type="entry name" value="Lambda_DNA-bd_dom_sf"/>
</dbReference>